<dbReference type="GO" id="GO:0034440">
    <property type="term" value="P:lipid oxidation"/>
    <property type="evidence" value="ECO:0007669"/>
    <property type="project" value="InterPro"/>
</dbReference>
<dbReference type="Gene3D" id="4.10.375.10">
    <property type="entry name" value="Lipoxygenase-1, Domain 2"/>
    <property type="match status" value="1"/>
</dbReference>
<evidence type="ECO:0000256" key="4">
    <source>
        <dbReference type="ARBA" id="ARBA00022767"/>
    </source>
</evidence>
<keyword evidence="8" id="KW-0443">Lipid metabolism</keyword>
<dbReference type="InterPro" id="IPR020834">
    <property type="entry name" value="LipOase_CS"/>
</dbReference>
<dbReference type="PANTHER" id="PTHR11771">
    <property type="entry name" value="LIPOXYGENASE"/>
    <property type="match status" value="1"/>
</dbReference>
<evidence type="ECO:0000256" key="9">
    <source>
        <dbReference type="ARBA" id="ARBA00023160"/>
    </source>
</evidence>
<dbReference type="InterPro" id="IPR013819">
    <property type="entry name" value="LipOase_C"/>
</dbReference>
<organism evidence="13 14">
    <name type="scientific">Ceratodon purpureus</name>
    <name type="common">Fire moss</name>
    <name type="synonym">Dicranum purpureum</name>
    <dbReference type="NCBI Taxonomy" id="3225"/>
    <lineage>
        <taxon>Eukaryota</taxon>
        <taxon>Viridiplantae</taxon>
        <taxon>Streptophyta</taxon>
        <taxon>Embryophyta</taxon>
        <taxon>Bryophyta</taxon>
        <taxon>Bryophytina</taxon>
        <taxon>Bryopsida</taxon>
        <taxon>Dicranidae</taxon>
        <taxon>Pseudoditrichales</taxon>
        <taxon>Ditrichaceae</taxon>
        <taxon>Ceratodon</taxon>
    </lineage>
</organism>
<comment type="function">
    <text evidence="10">Plant lipoxygenase may be involved in a number of diverse aspects of plant physiology including growth and development, pest resistance, and senescence or responses to wounding.</text>
</comment>
<evidence type="ECO:0000313" key="14">
    <source>
        <dbReference type="Proteomes" id="UP000822688"/>
    </source>
</evidence>
<evidence type="ECO:0000256" key="2">
    <source>
        <dbReference type="ARBA" id="ARBA00022516"/>
    </source>
</evidence>
<evidence type="ECO:0000256" key="10">
    <source>
        <dbReference type="RuleBase" id="RU003975"/>
    </source>
</evidence>
<keyword evidence="7" id="KW-0560">Oxidoreductase</keyword>
<sequence>MAQYKGTACIMKKKGADADDNASEQQGKHVTILLVSREIDPKNGKPLVSDGSILEGWSKPSNPENNHTEFDLQFDVPQKFGIPVAILVKNQHPNEFCLVSFSLNIPNNATALDFWANSWVANTGTKEGRVFFLNKACLPSDTPAALKEYRESELKELRGNGQGERKEADRIYDYDIYNDLGNPDADKAFYRRPLGGSADFPFPRRLRTGRPPTKTSPDTESKTSDPKGFYVPRDETFDPIKAMDLGGAQKRAGGHVAAATPIIVTDGKFESVENIKRAYAAEDAPPTDPLFPLPQVLHGDDNAWQKDAEFAREFLAGVNPLEIKLVTEFPIKSKLSVHKYGNPVSAISATHIEHSLEGLSIDQALSKKKLFVVDHHDVYLPLVEKINAQKGMKAYASRTLLFLSNDQTLKVLAIELALPGSGGVHCPGSRHKSNARVFTPPADSSKIDYVWELAKAHVMSNEMAAHQVTSHFGRSHAMTEPVIIATHRHLSKLHPIHQLMLPHFKYTLTINATAREKLIGGGGMFENSFTPGAHFLELVVSYYRDVWDFESQSLPNDLLKRGMAVPDKSAKGGVKLVIADYPYAADGLELWSAMKAWNTDYINIYYKDDTAVKKDTELQSWWTEFRTVSHADKKDAPGWPELKTKETLVETVTIMQWLASVQHAAVNFSQFDFADFMPQHPTVTRRLIPETASEEWKELQANPEKFYLSAISDPKTALTVMMVFEFTSSHAVNEEYIGDRAPNWTDNDKVKQAFEQYRTKLNDIDSLIKSRNQDKNLKNRTGTAGQMPYQILRPSSKPGITAMGIPNSVTV</sequence>
<dbReference type="Gene3D" id="3.10.450.60">
    <property type="match status" value="1"/>
</dbReference>
<dbReference type="GO" id="GO:0046872">
    <property type="term" value="F:metal ion binding"/>
    <property type="evidence" value="ECO:0007669"/>
    <property type="project" value="UniProtKB-UniRule"/>
</dbReference>
<accession>A0A8T0GXE3</accession>
<gene>
    <name evidence="13" type="ORF">KC19_9G144400</name>
</gene>
<dbReference type="Pfam" id="PF00305">
    <property type="entry name" value="Lipoxygenase"/>
    <property type="match status" value="2"/>
</dbReference>
<keyword evidence="3" id="KW-0479">Metal-binding</keyword>
<dbReference type="Gene3D" id="2.60.60.20">
    <property type="entry name" value="PLAT/LH2 domain"/>
    <property type="match status" value="1"/>
</dbReference>
<keyword evidence="5" id="KW-0276">Fatty acid metabolism</keyword>
<protein>
    <recommendedName>
        <fullName evidence="10">Lipoxygenase</fullName>
        <ecNumber evidence="10">1.13.11.-</ecNumber>
    </recommendedName>
</protein>
<feature type="domain" description="Lipoxygenase" evidence="12">
    <location>
        <begin position="136"/>
        <end position="811"/>
    </location>
</feature>
<dbReference type="PROSITE" id="PS00081">
    <property type="entry name" value="LIPOXYGENASE_2"/>
    <property type="match status" value="1"/>
</dbReference>
<dbReference type="GO" id="GO:0031408">
    <property type="term" value="P:oxylipin biosynthetic process"/>
    <property type="evidence" value="ECO:0007669"/>
    <property type="project" value="UniProtKB-UniRule"/>
</dbReference>
<evidence type="ECO:0000256" key="7">
    <source>
        <dbReference type="ARBA" id="ARBA00023002"/>
    </source>
</evidence>
<evidence type="ECO:0000313" key="13">
    <source>
        <dbReference type="EMBL" id="KAG0562418.1"/>
    </source>
</evidence>
<evidence type="ECO:0000256" key="3">
    <source>
        <dbReference type="ARBA" id="ARBA00022723"/>
    </source>
</evidence>
<evidence type="ECO:0000256" key="6">
    <source>
        <dbReference type="ARBA" id="ARBA00022964"/>
    </source>
</evidence>
<evidence type="ECO:0000256" key="5">
    <source>
        <dbReference type="ARBA" id="ARBA00022832"/>
    </source>
</evidence>
<evidence type="ECO:0000256" key="1">
    <source>
        <dbReference type="ARBA" id="ARBA00009419"/>
    </source>
</evidence>
<feature type="region of interest" description="Disordered" evidence="11">
    <location>
        <begin position="200"/>
        <end position="233"/>
    </location>
</feature>
<keyword evidence="2 10" id="KW-0444">Lipid biosynthesis</keyword>
<comment type="caution">
    <text evidence="13">The sequence shown here is derived from an EMBL/GenBank/DDBJ whole genome shotgun (WGS) entry which is preliminary data.</text>
</comment>
<dbReference type="SUPFAM" id="SSF48484">
    <property type="entry name" value="Lipoxigenase"/>
    <property type="match status" value="1"/>
</dbReference>
<dbReference type="GO" id="GO:0016702">
    <property type="term" value="F:oxidoreductase activity, acting on single donors with incorporation of molecular oxygen, incorporation of two atoms of oxygen"/>
    <property type="evidence" value="ECO:0007669"/>
    <property type="project" value="InterPro"/>
</dbReference>
<name>A0A8T0GXE3_CERPU</name>
<dbReference type="AlphaFoldDB" id="A0A8T0GXE3"/>
<dbReference type="InterPro" id="IPR000907">
    <property type="entry name" value="LipOase"/>
</dbReference>
<dbReference type="EC" id="1.13.11.-" evidence="10"/>
<evidence type="ECO:0000256" key="8">
    <source>
        <dbReference type="ARBA" id="ARBA00023098"/>
    </source>
</evidence>
<dbReference type="InterPro" id="IPR001024">
    <property type="entry name" value="PLAT/LH2_dom"/>
</dbReference>
<dbReference type="PROSITE" id="PS51393">
    <property type="entry name" value="LIPOXYGENASE_3"/>
    <property type="match status" value="1"/>
</dbReference>
<dbReference type="Gene3D" id="1.20.245.10">
    <property type="entry name" value="Lipoxygenase-1, Domain 5"/>
    <property type="match status" value="1"/>
</dbReference>
<dbReference type="EMBL" id="CM026430">
    <property type="protein sequence ID" value="KAG0562418.1"/>
    <property type="molecule type" value="Genomic_DNA"/>
</dbReference>
<evidence type="ECO:0000256" key="11">
    <source>
        <dbReference type="SAM" id="MobiDB-lite"/>
    </source>
</evidence>
<dbReference type="PRINTS" id="PR00468">
    <property type="entry name" value="PLTLPOXGNASE"/>
</dbReference>
<proteinExistence type="inferred from homology"/>
<comment type="similarity">
    <text evidence="1 10">Belongs to the lipoxygenase family.</text>
</comment>
<evidence type="ECO:0000259" key="12">
    <source>
        <dbReference type="PROSITE" id="PS51393"/>
    </source>
</evidence>
<dbReference type="PRINTS" id="PR00087">
    <property type="entry name" value="LIPOXYGENASE"/>
</dbReference>
<dbReference type="SUPFAM" id="SSF49723">
    <property type="entry name" value="Lipase/lipooxygenase domain (PLAT/LH2 domain)"/>
    <property type="match status" value="1"/>
</dbReference>
<dbReference type="SMART" id="SM00308">
    <property type="entry name" value="LH2"/>
    <property type="match status" value="1"/>
</dbReference>
<keyword evidence="6" id="KW-0223">Dioxygenase</keyword>
<comment type="pathway">
    <text evidence="10">Lipid metabolism; oxylipin biosynthesis.</text>
</comment>
<reference evidence="13" key="1">
    <citation type="submission" date="2020-06" db="EMBL/GenBank/DDBJ databases">
        <title>WGS assembly of Ceratodon purpureus strain R40.</title>
        <authorList>
            <person name="Carey S.B."/>
            <person name="Jenkins J."/>
            <person name="Shu S."/>
            <person name="Lovell J.T."/>
            <person name="Sreedasyam A."/>
            <person name="Maumus F."/>
            <person name="Tiley G.P."/>
            <person name="Fernandez-Pozo N."/>
            <person name="Barry K."/>
            <person name="Chen C."/>
            <person name="Wang M."/>
            <person name="Lipzen A."/>
            <person name="Daum C."/>
            <person name="Saski C.A."/>
            <person name="Payton A.C."/>
            <person name="Mcbreen J.C."/>
            <person name="Conrad R.E."/>
            <person name="Kollar L.M."/>
            <person name="Olsson S."/>
            <person name="Huttunen S."/>
            <person name="Landis J.B."/>
            <person name="Wickett N.J."/>
            <person name="Johnson M.G."/>
            <person name="Rensing S.A."/>
            <person name="Grimwood J."/>
            <person name="Schmutz J."/>
            <person name="Mcdaniel S.F."/>
        </authorList>
    </citation>
    <scope>NUCLEOTIDE SEQUENCE</scope>
    <source>
        <strain evidence="13">R40</strain>
    </source>
</reference>
<dbReference type="InterPro" id="IPR036392">
    <property type="entry name" value="PLAT/LH2_dom_sf"/>
</dbReference>
<keyword evidence="9 10" id="KW-0275">Fatty acid biosynthesis</keyword>
<dbReference type="InterPro" id="IPR001246">
    <property type="entry name" value="LipOase_plant"/>
</dbReference>
<dbReference type="InterPro" id="IPR036226">
    <property type="entry name" value="LipOase_C_sf"/>
</dbReference>
<keyword evidence="4 10" id="KW-0925">Oxylipin biosynthesis</keyword>
<dbReference type="Proteomes" id="UP000822688">
    <property type="component" value="Chromosome 9"/>
</dbReference>
<dbReference type="GO" id="GO:0006633">
    <property type="term" value="P:fatty acid biosynthetic process"/>
    <property type="evidence" value="ECO:0007669"/>
    <property type="project" value="UniProtKB-KW"/>
</dbReference>
<keyword evidence="14" id="KW-1185">Reference proteome</keyword>